<dbReference type="Proteomes" id="UP000001845">
    <property type="component" value="Chromosome"/>
</dbReference>
<dbReference type="GO" id="GO:0005737">
    <property type="term" value="C:cytoplasm"/>
    <property type="evidence" value="ECO:0007669"/>
    <property type="project" value="UniProtKB-SubCell"/>
</dbReference>
<evidence type="ECO:0000313" key="9">
    <source>
        <dbReference type="Proteomes" id="UP000001845"/>
    </source>
</evidence>
<dbReference type="PANTHER" id="PTHR46111:SF1">
    <property type="entry name" value="RIBOSOMAL RNA SMALL SUBUNIT METHYLTRANSFERASE I"/>
    <property type="match status" value="1"/>
</dbReference>
<evidence type="ECO:0000259" key="7">
    <source>
        <dbReference type="Pfam" id="PF00590"/>
    </source>
</evidence>
<dbReference type="InterPro" id="IPR000878">
    <property type="entry name" value="4pyrrol_Mease"/>
</dbReference>
<comment type="subcellular location">
    <subcellularLocation>
        <location evidence="6">Cytoplasm</location>
    </subcellularLocation>
</comment>
<dbReference type="InterPro" id="IPR014776">
    <property type="entry name" value="4pyrrole_Mease_sub2"/>
</dbReference>
<keyword evidence="2 6" id="KW-0698">rRNA processing</keyword>
<dbReference type="Pfam" id="PF00590">
    <property type="entry name" value="TP_methylase"/>
    <property type="match status" value="1"/>
</dbReference>
<name>D5E6D6_MYCCM</name>
<dbReference type="InterPro" id="IPR035996">
    <property type="entry name" value="4pyrrol_Methylase_sf"/>
</dbReference>
<dbReference type="InterPro" id="IPR018063">
    <property type="entry name" value="SAM_MeTrfase_RsmI_CS"/>
</dbReference>
<keyword evidence="9" id="KW-1185">Reference proteome</keyword>
<reference evidence="8 9" key="3">
    <citation type="journal article" date="2011" name="J. Bacteriol.">
        <title>Genome sequences of Mycoplasma alligatoris A21JP2T and Mycoplasma crocodyli MP145T.</title>
        <authorList>
            <person name="Brown D.R."/>
            <person name="Farmerie W.G."/>
            <person name="May M."/>
            <person name="Benders G.A."/>
            <person name="Durkin A.S."/>
            <person name="Hlavinka K."/>
            <person name="Hostetler J."/>
            <person name="Jackson J."/>
            <person name="Johnson J."/>
            <person name="Miller R.H."/>
            <person name="Paralanov V."/>
            <person name="Radune D."/>
            <person name="Szczypinski B."/>
            <person name="Glass J.I."/>
        </authorList>
    </citation>
    <scope>NUCLEOTIDE SEQUENCE [LARGE SCALE GENOMIC DNA]</scope>
    <source>
        <strain evidence="9">ATCC 51981 / MP145</strain>
    </source>
</reference>
<dbReference type="Gene3D" id="3.40.1010.10">
    <property type="entry name" value="Cobalt-precorrin-4 Transmethylase, Domain 1"/>
    <property type="match status" value="1"/>
</dbReference>
<reference evidence="9" key="1">
    <citation type="submission" date="2010-03" db="EMBL/GenBank/DDBJ databases">
        <title>The complete genome of Mycoplasma crocodyli MP145.</title>
        <authorList>
            <person name="Glass J.I."/>
            <person name="Durkin A.S."/>
            <person name="Hostetler J."/>
            <person name="Jackson J."/>
            <person name="Johnson J."/>
            <person name="May M.A."/>
            <person name="Paralanov V."/>
            <person name="Radune D."/>
            <person name="Szczypinski B."/>
            <person name="Brown D.R."/>
        </authorList>
    </citation>
    <scope>NUCLEOTIDE SEQUENCE [LARGE SCALE GENOMIC DNA]</scope>
    <source>
        <strain evidence="9">ATCC 51981 / MP145</strain>
    </source>
</reference>
<keyword evidence="4 6" id="KW-0808">Transferase</keyword>
<evidence type="ECO:0000256" key="5">
    <source>
        <dbReference type="ARBA" id="ARBA00022691"/>
    </source>
</evidence>
<dbReference type="PROSITE" id="PS01296">
    <property type="entry name" value="RSMI"/>
    <property type="match status" value="1"/>
</dbReference>
<organism evidence="8 9">
    <name type="scientific">Mycoplasma crocodyli (strain ATCC 51981 / MP145)</name>
    <dbReference type="NCBI Taxonomy" id="512564"/>
    <lineage>
        <taxon>Bacteria</taxon>
        <taxon>Bacillati</taxon>
        <taxon>Mycoplasmatota</taxon>
        <taxon>Mollicutes</taxon>
        <taxon>Mycoplasmataceae</taxon>
        <taxon>Mycoplasma</taxon>
    </lineage>
</organism>
<feature type="domain" description="Tetrapyrrole methylase" evidence="7">
    <location>
        <begin position="3"/>
        <end position="198"/>
    </location>
</feature>
<comment type="similarity">
    <text evidence="6">Belongs to the methyltransferase superfamily. RsmI family.</text>
</comment>
<comment type="function">
    <text evidence="6">Catalyzes the 2'-O-methylation of the ribose of cytidine 1402 (C1402) in 16S rRNA.</text>
</comment>
<dbReference type="CDD" id="cd11648">
    <property type="entry name" value="RsmI"/>
    <property type="match status" value="1"/>
</dbReference>
<dbReference type="PANTHER" id="PTHR46111">
    <property type="entry name" value="RIBOSOMAL RNA SMALL SUBUNIT METHYLTRANSFERASE I"/>
    <property type="match status" value="1"/>
</dbReference>
<dbReference type="InterPro" id="IPR008189">
    <property type="entry name" value="rRNA_ssu_MeTfrase_I"/>
</dbReference>
<comment type="catalytic activity">
    <reaction evidence="6">
        <text>cytidine(1402) in 16S rRNA + S-adenosyl-L-methionine = 2'-O-methylcytidine(1402) in 16S rRNA + S-adenosyl-L-homocysteine + H(+)</text>
        <dbReference type="Rhea" id="RHEA:42924"/>
        <dbReference type="Rhea" id="RHEA-COMP:10285"/>
        <dbReference type="Rhea" id="RHEA-COMP:10286"/>
        <dbReference type="ChEBI" id="CHEBI:15378"/>
        <dbReference type="ChEBI" id="CHEBI:57856"/>
        <dbReference type="ChEBI" id="CHEBI:59789"/>
        <dbReference type="ChEBI" id="CHEBI:74495"/>
        <dbReference type="ChEBI" id="CHEBI:82748"/>
        <dbReference type="EC" id="2.1.1.198"/>
    </reaction>
</comment>
<proteinExistence type="inferred from homology"/>
<dbReference type="STRING" id="512564.MCRO_0730"/>
<evidence type="ECO:0000256" key="1">
    <source>
        <dbReference type="ARBA" id="ARBA00022490"/>
    </source>
</evidence>
<dbReference type="EC" id="2.1.1.198" evidence="6"/>
<sequence length="237" mass="26889">MAKIYIVGTPIGNLEDITLRALKVLRMVEVVACEDTRVTMKLLNHFEITNKKLITYNNFNEQNGSRGILKLVKDNNLNVALVSDAGMPVVSDPGFELIKQAIENDIEIELVPGVSASISAFVLSSFSNNFTFHGFIKDKNIQRANYLKTLDFGAHIFFVSPHKLLSTLETIYEVFKDDCELFLGKELTKMHEEHFRGKPSKIIELFKSNENVKGEFTMVLNLIKKKEIKVSKYSKVK</sequence>
<dbReference type="NCBIfam" id="TIGR00096">
    <property type="entry name" value="16S rRNA (cytidine(1402)-2'-O)-methyltransferase"/>
    <property type="match status" value="1"/>
</dbReference>
<gene>
    <name evidence="6" type="primary">rsmI</name>
    <name evidence="8" type="ordered locus">MCRO_0730</name>
</gene>
<dbReference type="OrthoDB" id="9809084at2"/>
<keyword evidence="3 6" id="KW-0489">Methyltransferase</keyword>
<accession>D5E6D6</accession>
<evidence type="ECO:0000256" key="3">
    <source>
        <dbReference type="ARBA" id="ARBA00022603"/>
    </source>
</evidence>
<dbReference type="GO" id="GO:0070677">
    <property type="term" value="F:rRNA (cytosine-2'-O-)-methyltransferase activity"/>
    <property type="evidence" value="ECO:0007669"/>
    <property type="project" value="UniProtKB-UniRule"/>
</dbReference>
<keyword evidence="1 6" id="KW-0963">Cytoplasm</keyword>
<dbReference type="SUPFAM" id="SSF53790">
    <property type="entry name" value="Tetrapyrrole methylase"/>
    <property type="match status" value="1"/>
</dbReference>
<reference key="2">
    <citation type="submission" date="2010-03" db="EMBL/GenBank/DDBJ databases">
        <authorList>
            <person name="Ma Z."/>
            <person name="Wang X."/>
            <person name="Liu H."/>
        </authorList>
    </citation>
    <scope>NUCLEOTIDE SEQUENCE</scope>
    <source>
        <strain>MP145</strain>
    </source>
</reference>
<dbReference type="PIRSF" id="PIRSF005917">
    <property type="entry name" value="MTase_YraL"/>
    <property type="match status" value="1"/>
</dbReference>
<dbReference type="RefSeq" id="WP_013054270.1">
    <property type="nucleotide sequence ID" value="NC_014014.1"/>
</dbReference>
<evidence type="ECO:0000256" key="6">
    <source>
        <dbReference type="HAMAP-Rule" id="MF_01877"/>
    </source>
</evidence>
<dbReference type="InterPro" id="IPR014777">
    <property type="entry name" value="4pyrrole_Mease_sub1"/>
</dbReference>
<keyword evidence="5 6" id="KW-0949">S-adenosyl-L-methionine</keyword>
<dbReference type="HOGENOM" id="CLU_044779_4_0_14"/>
<protein>
    <recommendedName>
        <fullName evidence="6">Ribosomal RNA small subunit methyltransferase I</fullName>
        <ecNumber evidence="6">2.1.1.198</ecNumber>
    </recommendedName>
    <alternativeName>
        <fullName evidence="6">16S rRNA 2'-O-ribose C1402 methyltransferase</fullName>
    </alternativeName>
    <alternativeName>
        <fullName evidence="6">rRNA (cytidine-2'-O-)-methyltransferase RsmI</fullName>
    </alternativeName>
</protein>
<evidence type="ECO:0000256" key="2">
    <source>
        <dbReference type="ARBA" id="ARBA00022552"/>
    </source>
</evidence>
<dbReference type="AlphaFoldDB" id="D5E6D6"/>
<dbReference type="FunFam" id="3.40.1010.10:FF:000007">
    <property type="entry name" value="Ribosomal RNA small subunit methyltransferase I"/>
    <property type="match status" value="1"/>
</dbReference>
<evidence type="ECO:0000256" key="4">
    <source>
        <dbReference type="ARBA" id="ARBA00022679"/>
    </source>
</evidence>
<dbReference type="EMBL" id="CP001991">
    <property type="protein sequence ID" value="ADE19493.1"/>
    <property type="molecule type" value="Genomic_DNA"/>
</dbReference>
<dbReference type="eggNOG" id="COG0313">
    <property type="taxonomic scope" value="Bacteria"/>
</dbReference>
<dbReference type="HAMAP" id="MF_01877">
    <property type="entry name" value="16SrRNA_methyltr_I"/>
    <property type="match status" value="1"/>
</dbReference>
<dbReference type="KEGG" id="mcd:MCRO_0730"/>
<dbReference type="Gene3D" id="3.30.950.10">
    <property type="entry name" value="Methyltransferase, Cobalt-precorrin-4 Transmethylase, Domain 2"/>
    <property type="match status" value="1"/>
</dbReference>
<evidence type="ECO:0000313" key="8">
    <source>
        <dbReference type="EMBL" id="ADE19493.1"/>
    </source>
</evidence>